<dbReference type="SUPFAM" id="SSF57756">
    <property type="entry name" value="Retrovirus zinc finger-like domains"/>
    <property type="match status" value="1"/>
</dbReference>
<feature type="compositionally biased region" description="Basic and acidic residues" evidence="9">
    <location>
        <begin position="134"/>
        <end position="145"/>
    </location>
</feature>
<evidence type="ECO:0000256" key="9">
    <source>
        <dbReference type="SAM" id="MobiDB-lite"/>
    </source>
</evidence>
<evidence type="ECO:0000256" key="4">
    <source>
        <dbReference type="ARBA" id="ARBA00022722"/>
    </source>
</evidence>
<evidence type="ECO:0000256" key="1">
    <source>
        <dbReference type="ARBA" id="ARBA00022670"/>
    </source>
</evidence>
<keyword evidence="7 11" id="KW-0695">RNA-directed DNA polymerase</keyword>
<dbReference type="InterPro" id="IPR005162">
    <property type="entry name" value="Retrotrans_gag_dom"/>
</dbReference>
<dbReference type="GO" id="GO:0008233">
    <property type="term" value="F:peptidase activity"/>
    <property type="evidence" value="ECO:0007669"/>
    <property type="project" value="UniProtKB-KW"/>
</dbReference>
<comment type="caution">
    <text evidence="11">The sequence shown here is derived from an EMBL/GenBank/DDBJ whole genome shotgun (WGS) entry which is preliminary data.</text>
</comment>
<dbReference type="PROSITE" id="PS50158">
    <property type="entry name" value="ZF_CCHC"/>
    <property type="match status" value="1"/>
</dbReference>
<evidence type="ECO:0000256" key="5">
    <source>
        <dbReference type="ARBA" id="ARBA00022759"/>
    </source>
</evidence>
<organism evidence="11">
    <name type="scientific">Tanacetum cinerariifolium</name>
    <name type="common">Dalmatian daisy</name>
    <name type="synonym">Chrysanthemum cinerariifolium</name>
    <dbReference type="NCBI Taxonomy" id="118510"/>
    <lineage>
        <taxon>Eukaryota</taxon>
        <taxon>Viridiplantae</taxon>
        <taxon>Streptophyta</taxon>
        <taxon>Embryophyta</taxon>
        <taxon>Tracheophyta</taxon>
        <taxon>Spermatophyta</taxon>
        <taxon>Magnoliopsida</taxon>
        <taxon>eudicotyledons</taxon>
        <taxon>Gunneridae</taxon>
        <taxon>Pentapetalae</taxon>
        <taxon>asterids</taxon>
        <taxon>campanulids</taxon>
        <taxon>Asterales</taxon>
        <taxon>Asteraceae</taxon>
        <taxon>Asteroideae</taxon>
        <taxon>Anthemideae</taxon>
        <taxon>Anthemidinae</taxon>
        <taxon>Tanacetum</taxon>
    </lineage>
</organism>
<evidence type="ECO:0000256" key="2">
    <source>
        <dbReference type="ARBA" id="ARBA00022679"/>
    </source>
</evidence>
<dbReference type="EMBL" id="BKCJ010592539">
    <property type="protein sequence ID" value="GFB28227.1"/>
    <property type="molecule type" value="Genomic_DNA"/>
</dbReference>
<evidence type="ECO:0000313" key="11">
    <source>
        <dbReference type="EMBL" id="GFB28227.1"/>
    </source>
</evidence>
<dbReference type="GO" id="GO:0003964">
    <property type="term" value="F:RNA-directed DNA polymerase activity"/>
    <property type="evidence" value="ECO:0007669"/>
    <property type="project" value="UniProtKB-KW"/>
</dbReference>
<accession>A0A699LCH0</accession>
<dbReference type="PANTHER" id="PTHR24559">
    <property type="entry name" value="TRANSPOSON TY3-I GAG-POL POLYPROTEIN"/>
    <property type="match status" value="1"/>
</dbReference>
<dbReference type="CDD" id="cd00303">
    <property type="entry name" value="retropepsin_like"/>
    <property type="match status" value="1"/>
</dbReference>
<dbReference type="GO" id="GO:0003676">
    <property type="term" value="F:nucleic acid binding"/>
    <property type="evidence" value="ECO:0007669"/>
    <property type="project" value="InterPro"/>
</dbReference>
<dbReference type="Pfam" id="PF08284">
    <property type="entry name" value="RVP_2"/>
    <property type="match status" value="1"/>
</dbReference>
<sequence length="496" mass="56253">AIADAAIATSGIDDDHDDTAPIDSQPHELRIEVVTRKTWAEMKVMLTEKVCPPEEIQRMESELWNLRVKEMDISSYTTRFNKLAILCPGMVPTERKKVEAYIRGLSENTKGEVTSEPATLSKVVRMAHTLMEQKVKAKAEREADNKKRKWENFQGGSSSGGGNNNSNRNNNNYNRNLTGANAQPVVTCYGCGEKGHIKTNCTTRNNPGRNEARGQAYALRDGDQNLGPNVVTGTFLLNNRYARVLFDSGSDKSFVNINFSRLIDIEPVKVNHSYEVELTDGRVVSTNTILRGYALNLVNHLFEIDLMPIELGLPPPQQVEFEIELVPGAAPVARAPYRLAPSEIKELAKQLQELSDKGFIRLSSSPWGAPVLFVKKKDGSFRMRIDYRELNKLTIKNCYPLPRIDDLFDQLQRSSVYSKIDLRSGYHQLCIREKDIPITAFRTRYGHYEFQVMPFGLTNAPAVFMDLMNRNKEEHEEHLRIILELLQNEKLYAKFS</sequence>
<keyword evidence="6" id="KW-0378">Hydrolase</keyword>
<dbReference type="AlphaFoldDB" id="A0A699LCH0"/>
<feature type="region of interest" description="Disordered" evidence="9">
    <location>
        <begin position="1"/>
        <end position="23"/>
    </location>
</feature>
<dbReference type="InterPro" id="IPR001878">
    <property type="entry name" value="Znf_CCHC"/>
</dbReference>
<dbReference type="InterPro" id="IPR043128">
    <property type="entry name" value="Rev_trsase/Diguanyl_cyclase"/>
</dbReference>
<dbReference type="GO" id="GO:0006508">
    <property type="term" value="P:proteolysis"/>
    <property type="evidence" value="ECO:0007669"/>
    <property type="project" value="UniProtKB-KW"/>
</dbReference>
<evidence type="ECO:0000256" key="8">
    <source>
        <dbReference type="PROSITE-ProRule" id="PRU00047"/>
    </source>
</evidence>
<evidence type="ECO:0000259" key="10">
    <source>
        <dbReference type="PROSITE" id="PS50158"/>
    </source>
</evidence>
<dbReference type="SUPFAM" id="SSF56672">
    <property type="entry name" value="DNA/RNA polymerases"/>
    <property type="match status" value="1"/>
</dbReference>
<keyword evidence="4" id="KW-0540">Nuclease</keyword>
<feature type="non-terminal residue" evidence="11">
    <location>
        <position position="1"/>
    </location>
</feature>
<dbReference type="PANTHER" id="PTHR24559:SF427">
    <property type="entry name" value="RNA-DIRECTED DNA POLYMERASE"/>
    <property type="match status" value="1"/>
</dbReference>
<dbReference type="InterPro" id="IPR036875">
    <property type="entry name" value="Znf_CCHC_sf"/>
</dbReference>
<name>A0A699LCH0_TANCI</name>
<keyword evidence="3" id="KW-0548">Nucleotidyltransferase</keyword>
<keyword evidence="8" id="KW-0862">Zinc</keyword>
<dbReference type="InterPro" id="IPR043502">
    <property type="entry name" value="DNA/RNA_pol_sf"/>
</dbReference>
<proteinExistence type="predicted"/>
<keyword evidence="2" id="KW-0808">Transferase</keyword>
<dbReference type="Pfam" id="PF03732">
    <property type="entry name" value="Retrotrans_gag"/>
    <property type="match status" value="1"/>
</dbReference>
<feature type="region of interest" description="Disordered" evidence="9">
    <location>
        <begin position="134"/>
        <end position="178"/>
    </location>
</feature>
<evidence type="ECO:0000256" key="7">
    <source>
        <dbReference type="ARBA" id="ARBA00022918"/>
    </source>
</evidence>
<feature type="non-terminal residue" evidence="11">
    <location>
        <position position="496"/>
    </location>
</feature>
<dbReference type="Gene3D" id="3.30.70.270">
    <property type="match status" value="1"/>
</dbReference>
<protein>
    <submittedName>
        <fullName evidence="11">Putative reverse transcriptase domain-containing protein</fullName>
    </submittedName>
</protein>
<gene>
    <name evidence="11" type="ORF">Tci_700198</name>
</gene>
<dbReference type="Gene3D" id="4.10.60.10">
    <property type="entry name" value="Zinc finger, CCHC-type"/>
    <property type="match status" value="1"/>
</dbReference>
<dbReference type="GO" id="GO:0008270">
    <property type="term" value="F:zinc ion binding"/>
    <property type="evidence" value="ECO:0007669"/>
    <property type="project" value="UniProtKB-KW"/>
</dbReference>
<keyword evidence="1" id="KW-0645">Protease</keyword>
<dbReference type="CDD" id="cd01647">
    <property type="entry name" value="RT_LTR"/>
    <property type="match status" value="1"/>
</dbReference>
<dbReference type="Gene3D" id="3.10.10.10">
    <property type="entry name" value="HIV Type 1 Reverse Transcriptase, subunit A, domain 1"/>
    <property type="match status" value="1"/>
</dbReference>
<evidence type="ECO:0000256" key="6">
    <source>
        <dbReference type="ARBA" id="ARBA00022801"/>
    </source>
</evidence>
<keyword evidence="8" id="KW-0863">Zinc-finger</keyword>
<keyword evidence="5" id="KW-0255">Endonuclease</keyword>
<feature type="compositionally biased region" description="Low complexity" evidence="9">
    <location>
        <begin position="164"/>
        <end position="176"/>
    </location>
</feature>
<keyword evidence="8" id="KW-0479">Metal-binding</keyword>
<dbReference type="InterPro" id="IPR053134">
    <property type="entry name" value="RNA-dir_DNA_polymerase"/>
</dbReference>
<dbReference type="SMART" id="SM00343">
    <property type="entry name" value="ZnF_C2HC"/>
    <property type="match status" value="1"/>
</dbReference>
<evidence type="ECO:0000256" key="3">
    <source>
        <dbReference type="ARBA" id="ARBA00022695"/>
    </source>
</evidence>
<reference evidence="11" key="1">
    <citation type="journal article" date="2019" name="Sci. Rep.">
        <title>Draft genome of Tanacetum cinerariifolium, the natural source of mosquito coil.</title>
        <authorList>
            <person name="Yamashiro T."/>
            <person name="Shiraishi A."/>
            <person name="Satake H."/>
            <person name="Nakayama K."/>
        </authorList>
    </citation>
    <scope>NUCLEOTIDE SEQUENCE</scope>
</reference>
<dbReference type="Pfam" id="PF00078">
    <property type="entry name" value="RVT_1"/>
    <property type="match status" value="1"/>
</dbReference>
<dbReference type="FunFam" id="3.10.10.10:FF:000007">
    <property type="entry name" value="Retrovirus-related Pol polyprotein from transposon 17.6-like Protein"/>
    <property type="match status" value="1"/>
</dbReference>
<feature type="domain" description="CCHC-type" evidence="10">
    <location>
        <begin position="188"/>
        <end position="201"/>
    </location>
</feature>
<dbReference type="InterPro" id="IPR000477">
    <property type="entry name" value="RT_dom"/>
</dbReference>
<dbReference type="GO" id="GO:0004519">
    <property type="term" value="F:endonuclease activity"/>
    <property type="evidence" value="ECO:0007669"/>
    <property type="project" value="UniProtKB-KW"/>
</dbReference>